<accession>A0A6A7MYC3</accession>
<dbReference type="Proteomes" id="UP000440498">
    <property type="component" value="Unassembled WGS sequence"/>
</dbReference>
<proteinExistence type="predicted"/>
<name>A0A6A7MYC3_9BURK</name>
<dbReference type="AlphaFoldDB" id="A0A6A7MYC3"/>
<sequence>MKSIVLFPVAADGDRKAYAVKRMNIAAQRLLHAETPSDEIRAGHWVLAWAVAAGARPSDRALREAESSMSSLVELRLH</sequence>
<evidence type="ECO:0000313" key="1">
    <source>
        <dbReference type="EMBL" id="MQA37763.1"/>
    </source>
</evidence>
<protein>
    <submittedName>
        <fullName evidence="1">Uncharacterized protein</fullName>
    </submittedName>
</protein>
<dbReference type="RefSeq" id="WP_152837214.1">
    <property type="nucleotide sequence ID" value="NZ_WHUG01000002.1"/>
</dbReference>
<comment type="caution">
    <text evidence="1">The sequence shown here is derived from an EMBL/GenBank/DDBJ whole genome shotgun (WGS) entry which is preliminary data.</text>
</comment>
<evidence type="ECO:0000313" key="2">
    <source>
        <dbReference type="Proteomes" id="UP000440498"/>
    </source>
</evidence>
<gene>
    <name evidence="1" type="ORF">GEV02_06345</name>
</gene>
<dbReference type="EMBL" id="WHUG01000002">
    <property type="protein sequence ID" value="MQA37763.1"/>
    <property type="molecule type" value="Genomic_DNA"/>
</dbReference>
<reference evidence="1 2" key="1">
    <citation type="submission" date="2019-10" db="EMBL/GenBank/DDBJ databases">
        <title>Two novel species isolated from a subtropical stream in China.</title>
        <authorList>
            <person name="Lu H."/>
        </authorList>
    </citation>
    <scope>NUCLEOTIDE SEQUENCE [LARGE SCALE GENOMIC DNA]</scope>
    <source>
        <strain evidence="1 2">FT29W</strain>
    </source>
</reference>
<organism evidence="1 2">
    <name type="scientific">Rugamonas aquatica</name>
    <dbReference type="NCBI Taxonomy" id="2743357"/>
    <lineage>
        <taxon>Bacteria</taxon>
        <taxon>Pseudomonadati</taxon>
        <taxon>Pseudomonadota</taxon>
        <taxon>Betaproteobacteria</taxon>
        <taxon>Burkholderiales</taxon>
        <taxon>Oxalobacteraceae</taxon>
        <taxon>Telluria group</taxon>
        <taxon>Rugamonas</taxon>
    </lineage>
</organism>
<keyword evidence="2" id="KW-1185">Reference proteome</keyword>